<dbReference type="Proteomes" id="UP000007962">
    <property type="component" value="Chromosome"/>
</dbReference>
<dbReference type="RefSeq" id="WP_015881840.1">
    <property type="nucleotide sequence ID" value="NC_012669.1"/>
</dbReference>
<feature type="transmembrane region" description="Helical" evidence="1">
    <location>
        <begin position="66"/>
        <end position="86"/>
    </location>
</feature>
<evidence type="ECO:0000256" key="1">
    <source>
        <dbReference type="SAM" id="Phobius"/>
    </source>
</evidence>
<reference evidence="2 3" key="1">
    <citation type="journal article" date="2009" name="Stand. Genomic Sci.">
        <title>Complete genome sequence of Beutenbergia cavernae type strain (HKI 0122).</title>
        <authorList>
            <person name="Land M."/>
            <person name="Pukall R."/>
            <person name="Abt B."/>
            <person name="Goker M."/>
            <person name="Rohde M."/>
            <person name="Glavina Del Rio T."/>
            <person name="Tice H."/>
            <person name="Copeland A."/>
            <person name="Cheng J.F."/>
            <person name="Lucas S."/>
            <person name="Chen F."/>
            <person name="Nolan M."/>
            <person name="Bruce D."/>
            <person name="Goodwin L."/>
            <person name="Pitluck S."/>
            <person name="Ivanova N."/>
            <person name="Mavromatis K."/>
            <person name="Ovchinnikova G."/>
            <person name="Pati A."/>
            <person name="Chen A."/>
            <person name="Palaniappan K."/>
            <person name="Hauser L."/>
            <person name="Chang Y.J."/>
            <person name="Jefferies C.C."/>
            <person name="Saunders E."/>
            <person name="Brettin T."/>
            <person name="Detter J.C."/>
            <person name="Han C."/>
            <person name="Chain P."/>
            <person name="Bristow J."/>
            <person name="Eisen J.A."/>
            <person name="Markowitz V."/>
            <person name="Hugenholtz P."/>
            <person name="Kyrpides N.C."/>
            <person name="Klenk H.P."/>
            <person name="Lapidus A."/>
        </authorList>
    </citation>
    <scope>NUCLEOTIDE SEQUENCE [LARGE SCALE GENOMIC DNA]</scope>
    <source>
        <strain evidence="3">ATCC BAA-8 / DSM 12333 / NBRC 16432</strain>
    </source>
</reference>
<feature type="transmembrane region" description="Helical" evidence="1">
    <location>
        <begin position="248"/>
        <end position="274"/>
    </location>
</feature>
<organism evidence="2 3">
    <name type="scientific">Beutenbergia cavernae (strain ATCC BAA-8 / DSM 12333 / CCUG 43141 / JCM 11478 / NBRC 16432 / NCIMB 13614 / HKI 0122)</name>
    <dbReference type="NCBI Taxonomy" id="471853"/>
    <lineage>
        <taxon>Bacteria</taxon>
        <taxon>Bacillati</taxon>
        <taxon>Actinomycetota</taxon>
        <taxon>Actinomycetes</taxon>
        <taxon>Micrococcales</taxon>
        <taxon>Beutenbergiaceae</taxon>
        <taxon>Beutenbergia</taxon>
    </lineage>
</organism>
<dbReference type="eggNOG" id="ENOG502ZBG0">
    <property type="taxonomic scope" value="Bacteria"/>
</dbReference>
<dbReference type="HOGENOM" id="CLU_058182_1_0_11"/>
<evidence type="ECO:0008006" key="4">
    <source>
        <dbReference type="Google" id="ProtNLM"/>
    </source>
</evidence>
<dbReference type="AlphaFoldDB" id="C5C1Y2"/>
<feature type="transmembrane region" description="Helical" evidence="1">
    <location>
        <begin position="198"/>
        <end position="216"/>
    </location>
</feature>
<feature type="transmembrane region" description="Helical" evidence="1">
    <location>
        <begin position="98"/>
        <end position="118"/>
    </location>
</feature>
<feature type="transmembrane region" description="Helical" evidence="1">
    <location>
        <begin position="168"/>
        <end position="192"/>
    </location>
</feature>
<keyword evidence="1" id="KW-0472">Membrane</keyword>
<dbReference type="STRING" id="471853.Bcav_1341"/>
<evidence type="ECO:0000313" key="3">
    <source>
        <dbReference type="Proteomes" id="UP000007962"/>
    </source>
</evidence>
<protein>
    <recommendedName>
        <fullName evidence="4">Integral membrane protein</fullName>
    </recommendedName>
</protein>
<keyword evidence="1" id="KW-1133">Transmembrane helix</keyword>
<gene>
    <name evidence="2" type="ordered locus">Bcav_1341</name>
</gene>
<feature type="transmembrane region" description="Helical" evidence="1">
    <location>
        <begin position="124"/>
        <end position="147"/>
    </location>
</feature>
<keyword evidence="1" id="KW-0812">Transmembrane</keyword>
<evidence type="ECO:0000313" key="2">
    <source>
        <dbReference type="EMBL" id="ACQ79600.1"/>
    </source>
</evidence>
<name>C5C1Y2_BEUC1</name>
<accession>C5C1Y2</accession>
<sequence length="385" mass="40867">MGRPAVDALDVAGCERLFRRHGLPLLVEGHTAGRDVFGRSAPFLVLVLLLELSRSVQLGWPTWANVLALLGALAVVMGGYALLNLARGRPWRTLPQAVDVPELAFFVLAPALAALLFGGDWRGALGIAVGNLVLLALVWLSVGYGLLSTLWWGLARIADELGASLLRLVRLLPLLLVFSLVLFFTTEVWQVFDHTGGTADVIIGVFFALLVVGLVASHAPTEARRAVAGATEGDDDAVPLRRSQLANVAAMVATTQLLQVIVVSLGTGLFFVALGTLTVTPEVRGLWDVQGGSWALELVLGDSELVLDQTLVRVATALATFTGLYYAISAQVDAVYRAELVDGIGAQLARVFAVRRRYLALLRGAESDVSGRVRASGGSDSTAEV</sequence>
<keyword evidence="3" id="KW-1185">Reference proteome</keyword>
<dbReference type="OrthoDB" id="3268838at2"/>
<dbReference type="EMBL" id="CP001618">
    <property type="protein sequence ID" value="ACQ79600.1"/>
    <property type="molecule type" value="Genomic_DNA"/>
</dbReference>
<feature type="transmembrane region" description="Helical" evidence="1">
    <location>
        <begin position="310"/>
        <end position="328"/>
    </location>
</feature>
<dbReference type="KEGG" id="bcv:Bcav_1341"/>
<proteinExistence type="predicted"/>